<organism evidence="1 2">
    <name type="scientific">Phanerochaete carnosa (strain HHB-10118-sp)</name>
    <name type="common">White-rot fungus</name>
    <name type="synonym">Peniophora carnosa</name>
    <dbReference type="NCBI Taxonomy" id="650164"/>
    <lineage>
        <taxon>Eukaryota</taxon>
        <taxon>Fungi</taxon>
        <taxon>Dikarya</taxon>
        <taxon>Basidiomycota</taxon>
        <taxon>Agaricomycotina</taxon>
        <taxon>Agaricomycetes</taxon>
        <taxon>Polyporales</taxon>
        <taxon>Phanerochaetaceae</taxon>
        <taxon>Phanerochaete</taxon>
    </lineage>
</organism>
<sequence length="81" mass="9361">MRALLVGSMVTAQWRTSYCRRRSLREWVAAASYVQDRDKSCYDASAFVRGVPAVFFPRRLAFTGIARRSRVFMFYPASRVS</sequence>
<reference evidence="1 2" key="1">
    <citation type="journal article" date="2012" name="BMC Genomics">
        <title>Comparative genomics of the white-rot fungi, Phanerochaete carnosa and P. chrysosporium, to elucidate the genetic basis of the distinct wood types they colonize.</title>
        <authorList>
            <person name="Suzuki H."/>
            <person name="MacDonald J."/>
            <person name="Syed K."/>
            <person name="Salamov A."/>
            <person name="Hori C."/>
            <person name="Aerts A."/>
            <person name="Henrissat B."/>
            <person name="Wiebenga A."/>
            <person name="vanKuyk P.A."/>
            <person name="Barry K."/>
            <person name="Lindquist E."/>
            <person name="LaButti K."/>
            <person name="Lapidus A."/>
            <person name="Lucas S."/>
            <person name="Coutinho P."/>
            <person name="Gong Y."/>
            <person name="Samejima M."/>
            <person name="Mahadevan R."/>
            <person name="Abou-Zaid M."/>
            <person name="de Vries R.P."/>
            <person name="Igarashi K."/>
            <person name="Yadav J.S."/>
            <person name="Grigoriev I.V."/>
            <person name="Master E.R."/>
        </authorList>
    </citation>
    <scope>NUCLEOTIDE SEQUENCE [LARGE SCALE GENOMIC DNA]</scope>
    <source>
        <strain evidence="1 2">HHB-10118-sp</strain>
    </source>
</reference>
<dbReference type="RefSeq" id="XP_007396082.1">
    <property type="nucleotide sequence ID" value="XM_007396020.1"/>
</dbReference>
<proteinExistence type="predicted"/>
<accession>K5W9X3</accession>
<gene>
    <name evidence="1" type="ORF">PHACADRAFT_256623</name>
</gene>
<dbReference type="Proteomes" id="UP000008370">
    <property type="component" value="Unassembled WGS sequence"/>
</dbReference>
<dbReference type="InParanoid" id="K5W9X3"/>
<name>K5W9X3_PHACS</name>
<evidence type="ECO:0000313" key="1">
    <source>
        <dbReference type="EMBL" id="EKM55764.1"/>
    </source>
</evidence>
<dbReference type="GeneID" id="18916630"/>
<dbReference type="EMBL" id="JH930472">
    <property type="protein sequence ID" value="EKM55764.1"/>
    <property type="molecule type" value="Genomic_DNA"/>
</dbReference>
<dbReference type="HOGENOM" id="CLU_2574634_0_0_1"/>
<dbReference type="KEGG" id="pco:PHACADRAFT_256623"/>
<keyword evidence="2" id="KW-1185">Reference proteome</keyword>
<evidence type="ECO:0000313" key="2">
    <source>
        <dbReference type="Proteomes" id="UP000008370"/>
    </source>
</evidence>
<dbReference type="AlphaFoldDB" id="K5W9X3"/>
<protein>
    <submittedName>
        <fullName evidence="1">Uncharacterized protein</fullName>
    </submittedName>
</protein>